<organism evidence="4 5">
    <name type="scientific">Streptomyces vastus</name>
    <dbReference type="NCBI Taxonomy" id="285451"/>
    <lineage>
        <taxon>Bacteria</taxon>
        <taxon>Bacillati</taxon>
        <taxon>Actinomycetota</taxon>
        <taxon>Actinomycetes</taxon>
        <taxon>Kitasatosporales</taxon>
        <taxon>Streptomycetaceae</taxon>
        <taxon>Streptomyces</taxon>
    </lineage>
</organism>
<evidence type="ECO:0000313" key="4">
    <source>
        <dbReference type="EMBL" id="GAA2654087.1"/>
    </source>
</evidence>
<dbReference type="InterPro" id="IPR006311">
    <property type="entry name" value="TAT_signal"/>
</dbReference>
<name>A0ABP6E0A1_9ACTN</name>
<evidence type="ECO:0000313" key="5">
    <source>
        <dbReference type="Proteomes" id="UP001500151"/>
    </source>
</evidence>
<sequence>MTDQHDGPETGGAPAGPRSRRAPCRRRALRVTVITATVIAAAAVAGVAAAGWGGSGGPAAEAAPTGPPATAKVEKTTLTRSERVRGTLGHGTPTTLEAPGGSGTEGGGAGEGGGEGARGTGTVTWLPKAGDTVKRGKPVSRVDERPVPLLYGSVPLYRTLGSGSEGKDVEQLERNLAELGYGGFTVDEKFTDLTAQALRKWQSDLGLPKTGRLAPGEAAVASGAIRVDELKTAPGRAASGELLTYTGTKRVISVDLKVAHEGLVKKGTAATVTLPDESTAEAEVTRVGTAATAPADDGEGGGSGGGGGSDEATIPVELTVADTKQLGSYQSAPVGVVLKAEERKDVLAVPVNALVALLEGGYGVEVVQKNGTTSYLRVKLGMFADGKVEISGDGLKPGLTVGVPK</sequence>
<dbReference type="Gene3D" id="2.40.420.20">
    <property type="match status" value="1"/>
</dbReference>
<dbReference type="Proteomes" id="UP001500151">
    <property type="component" value="Unassembled WGS sequence"/>
</dbReference>
<dbReference type="PROSITE" id="PS51318">
    <property type="entry name" value="TAT"/>
    <property type="match status" value="1"/>
</dbReference>
<feature type="compositionally biased region" description="Gly residues" evidence="1">
    <location>
        <begin position="100"/>
        <end position="119"/>
    </location>
</feature>
<dbReference type="RefSeq" id="WP_344394753.1">
    <property type="nucleotide sequence ID" value="NZ_BAAASJ010000104.1"/>
</dbReference>
<keyword evidence="2" id="KW-0472">Membrane</keyword>
<evidence type="ECO:0000256" key="2">
    <source>
        <dbReference type="SAM" id="Phobius"/>
    </source>
</evidence>
<feature type="transmembrane region" description="Helical" evidence="2">
    <location>
        <begin position="28"/>
        <end position="52"/>
    </location>
</feature>
<dbReference type="InterPro" id="IPR036366">
    <property type="entry name" value="PGBDSf"/>
</dbReference>
<gene>
    <name evidence="4" type="ORF">GCM10010307_65980</name>
</gene>
<proteinExistence type="predicted"/>
<keyword evidence="2" id="KW-0812">Transmembrane</keyword>
<dbReference type="SUPFAM" id="SSF47090">
    <property type="entry name" value="PGBD-like"/>
    <property type="match status" value="1"/>
</dbReference>
<dbReference type="InterPro" id="IPR036365">
    <property type="entry name" value="PGBD-like_sf"/>
</dbReference>
<keyword evidence="5" id="KW-1185">Reference proteome</keyword>
<feature type="compositionally biased region" description="Basic and acidic residues" evidence="1">
    <location>
        <begin position="72"/>
        <end position="85"/>
    </location>
</feature>
<dbReference type="Pfam" id="PF01471">
    <property type="entry name" value="PG_binding_1"/>
    <property type="match status" value="1"/>
</dbReference>
<dbReference type="InterPro" id="IPR002477">
    <property type="entry name" value="Peptidoglycan-bd-like"/>
</dbReference>
<comment type="caution">
    <text evidence="4">The sequence shown here is derived from an EMBL/GenBank/DDBJ whole genome shotgun (WGS) entry which is preliminary data.</text>
</comment>
<evidence type="ECO:0000256" key="1">
    <source>
        <dbReference type="SAM" id="MobiDB-lite"/>
    </source>
</evidence>
<dbReference type="Gene3D" id="1.10.101.10">
    <property type="entry name" value="PGBD-like superfamily/PGBD"/>
    <property type="match status" value="1"/>
</dbReference>
<feature type="domain" description="Peptidoglycan binding-like" evidence="3">
    <location>
        <begin position="166"/>
        <end position="213"/>
    </location>
</feature>
<protein>
    <submittedName>
        <fullName evidence="4">Peptidoglycan-binding protein</fullName>
    </submittedName>
</protein>
<reference evidence="5" key="1">
    <citation type="journal article" date="2019" name="Int. J. Syst. Evol. Microbiol.">
        <title>The Global Catalogue of Microorganisms (GCM) 10K type strain sequencing project: providing services to taxonomists for standard genome sequencing and annotation.</title>
        <authorList>
            <consortium name="The Broad Institute Genomics Platform"/>
            <consortium name="The Broad Institute Genome Sequencing Center for Infectious Disease"/>
            <person name="Wu L."/>
            <person name="Ma J."/>
        </authorList>
    </citation>
    <scope>NUCLEOTIDE SEQUENCE [LARGE SCALE GENOMIC DNA]</scope>
    <source>
        <strain evidence="5">JCM 4524</strain>
    </source>
</reference>
<keyword evidence="2" id="KW-1133">Transmembrane helix</keyword>
<feature type="compositionally biased region" description="Gly residues" evidence="1">
    <location>
        <begin position="300"/>
        <end position="309"/>
    </location>
</feature>
<feature type="region of interest" description="Disordered" evidence="1">
    <location>
        <begin position="1"/>
        <end position="24"/>
    </location>
</feature>
<evidence type="ECO:0000259" key="3">
    <source>
        <dbReference type="Pfam" id="PF01471"/>
    </source>
</evidence>
<feature type="compositionally biased region" description="Low complexity" evidence="1">
    <location>
        <begin position="58"/>
        <end position="71"/>
    </location>
</feature>
<feature type="region of interest" description="Disordered" evidence="1">
    <location>
        <begin position="53"/>
        <end position="140"/>
    </location>
</feature>
<feature type="region of interest" description="Disordered" evidence="1">
    <location>
        <begin position="278"/>
        <end position="312"/>
    </location>
</feature>
<dbReference type="EMBL" id="BAAASJ010000104">
    <property type="protein sequence ID" value="GAA2654087.1"/>
    <property type="molecule type" value="Genomic_DNA"/>
</dbReference>
<accession>A0ABP6E0A1</accession>